<keyword evidence="2" id="KW-0805">Transcription regulation</keyword>
<dbReference type="GO" id="GO:0030154">
    <property type="term" value="P:cell differentiation"/>
    <property type="evidence" value="ECO:0007669"/>
    <property type="project" value="TreeGrafter"/>
</dbReference>
<sequence>MGRKKIKIVRIEDERNRQVTFTKRKFGLMKKAYELSVLCDCEIALIIFNNSNRLFQYASTDMDKVLLKYTEYNEPHESRTNKDIVEYLSKKDGKHPSGPDDPEGDSMTDSLTAGSASGATAAAGHQVALAADFAGSSTPSSAAGAASTGIIQRVGGGTGNSSGGFSLATTVQSHFNSINSSNLLSPSTGIVAIQSSSPARSPAGAAGSLVQQSRSGQQQQQQQLRTASGLSVMIPRTGQQQQQQQPSLIDASGALQTPSVSALLPASAAAEFNAFSSYGGGAGGAATSVGPLTAAIESVLVKPEQQIQQQQQQQQQAGSTVSLYHTPGGNAFTLQPMQDVNSMVVPIAVSIGGVGVATSNVGANAGLNQQVIVTSSASAVGLNPAAAGGGSAAGADAPAAGGSAGATNAEGGSGAGEPDAKRRRQQDWPGQTVSA</sequence>
<name>A0A267FC39_9PLAT</name>
<feature type="domain" description="MADS-box" evidence="7">
    <location>
        <begin position="1"/>
        <end position="61"/>
    </location>
</feature>
<evidence type="ECO:0000256" key="3">
    <source>
        <dbReference type="ARBA" id="ARBA00023125"/>
    </source>
</evidence>
<dbReference type="GO" id="GO:0005634">
    <property type="term" value="C:nucleus"/>
    <property type="evidence" value="ECO:0007669"/>
    <property type="project" value="UniProtKB-SubCell"/>
</dbReference>
<dbReference type="Gene3D" id="3.40.1810.10">
    <property type="entry name" value="Transcription factor, MADS-box"/>
    <property type="match status" value="1"/>
</dbReference>
<dbReference type="GO" id="GO:0046983">
    <property type="term" value="F:protein dimerization activity"/>
    <property type="evidence" value="ECO:0007669"/>
    <property type="project" value="InterPro"/>
</dbReference>
<evidence type="ECO:0000313" key="8">
    <source>
        <dbReference type="EMBL" id="PAA70784.1"/>
    </source>
</evidence>
<dbReference type="Proteomes" id="UP000215902">
    <property type="component" value="Unassembled WGS sequence"/>
</dbReference>
<keyword evidence="9" id="KW-1185">Reference proteome</keyword>
<dbReference type="GO" id="GO:0045944">
    <property type="term" value="P:positive regulation of transcription by RNA polymerase II"/>
    <property type="evidence" value="ECO:0007669"/>
    <property type="project" value="InterPro"/>
</dbReference>
<dbReference type="PANTHER" id="PTHR11945">
    <property type="entry name" value="MADS BOX PROTEIN"/>
    <property type="match status" value="1"/>
</dbReference>
<feature type="region of interest" description="Disordered" evidence="6">
    <location>
        <begin position="90"/>
        <end position="116"/>
    </location>
</feature>
<dbReference type="SUPFAM" id="SSF55455">
    <property type="entry name" value="SRF-like"/>
    <property type="match status" value="1"/>
</dbReference>
<dbReference type="CDD" id="cd00265">
    <property type="entry name" value="MADS_MEF2_like"/>
    <property type="match status" value="1"/>
</dbReference>
<dbReference type="PANTHER" id="PTHR11945:SF23">
    <property type="entry name" value="MYOCYTE-SPECIFIC ENHANCER FACTOR 2D"/>
    <property type="match status" value="1"/>
</dbReference>
<evidence type="ECO:0000256" key="6">
    <source>
        <dbReference type="SAM" id="MobiDB-lite"/>
    </source>
</evidence>
<keyword evidence="3" id="KW-0238">DNA-binding</keyword>
<accession>A0A267FC39</accession>
<feature type="region of interest" description="Disordered" evidence="6">
    <location>
        <begin position="385"/>
        <end position="435"/>
    </location>
</feature>
<evidence type="ECO:0000256" key="2">
    <source>
        <dbReference type="ARBA" id="ARBA00023015"/>
    </source>
</evidence>
<feature type="compositionally biased region" description="Low complexity" evidence="6">
    <location>
        <begin position="195"/>
        <end position="223"/>
    </location>
</feature>
<dbReference type="AlphaFoldDB" id="A0A267FC39"/>
<evidence type="ECO:0000256" key="4">
    <source>
        <dbReference type="ARBA" id="ARBA00023163"/>
    </source>
</evidence>
<dbReference type="GO" id="GO:0000978">
    <property type="term" value="F:RNA polymerase II cis-regulatory region sequence-specific DNA binding"/>
    <property type="evidence" value="ECO:0007669"/>
    <property type="project" value="TreeGrafter"/>
</dbReference>
<comment type="subcellular location">
    <subcellularLocation>
        <location evidence="1">Nucleus</location>
    </subcellularLocation>
</comment>
<dbReference type="SMART" id="SM00432">
    <property type="entry name" value="MADS"/>
    <property type="match status" value="1"/>
</dbReference>
<gene>
    <name evidence="8" type="ORF">BOX15_Mlig027715g2</name>
</gene>
<evidence type="ECO:0000256" key="1">
    <source>
        <dbReference type="ARBA" id="ARBA00004123"/>
    </source>
</evidence>
<evidence type="ECO:0000259" key="7">
    <source>
        <dbReference type="PROSITE" id="PS50066"/>
    </source>
</evidence>
<reference evidence="8 9" key="1">
    <citation type="submission" date="2017-06" db="EMBL/GenBank/DDBJ databases">
        <title>A platform for efficient transgenesis in Macrostomum lignano, a flatworm model organism for stem cell research.</title>
        <authorList>
            <person name="Berezikov E."/>
        </authorList>
    </citation>
    <scope>NUCLEOTIDE SEQUENCE [LARGE SCALE GENOMIC DNA]</scope>
    <source>
        <strain evidence="8">DV1</strain>
        <tissue evidence="8">Whole organism</tissue>
    </source>
</reference>
<dbReference type="STRING" id="282301.A0A267FC39"/>
<dbReference type="PROSITE" id="PS50066">
    <property type="entry name" value="MADS_BOX_2"/>
    <property type="match status" value="1"/>
</dbReference>
<keyword evidence="4" id="KW-0804">Transcription</keyword>
<proteinExistence type="predicted"/>
<dbReference type="GO" id="GO:0000981">
    <property type="term" value="F:DNA-binding transcription factor activity, RNA polymerase II-specific"/>
    <property type="evidence" value="ECO:0007669"/>
    <property type="project" value="TreeGrafter"/>
</dbReference>
<dbReference type="OrthoDB" id="1898716at2759"/>
<dbReference type="EMBL" id="NIVC01001207">
    <property type="protein sequence ID" value="PAA70784.1"/>
    <property type="molecule type" value="Genomic_DNA"/>
</dbReference>
<dbReference type="FunFam" id="3.40.1810.10:FF:000001">
    <property type="entry name" value="Myocyte-specific enhancer factor 2A homolog"/>
    <property type="match status" value="1"/>
</dbReference>
<evidence type="ECO:0000313" key="9">
    <source>
        <dbReference type="Proteomes" id="UP000215902"/>
    </source>
</evidence>
<evidence type="ECO:0000256" key="5">
    <source>
        <dbReference type="ARBA" id="ARBA00023242"/>
    </source>
</evidence>
<comment type="caution">
    <text evidence="8">The sequence shown here is derived from an EMBL/GenBank/DDBJ whole genome shotgun (WGS) entry which is preliminary data.</text>
</comment>
<dbReference type="InterPro" id="IPR033896">
    <property type="entry name" value="MEF2-like_N"/>
</dbReference>
<dbReference type="PROSITE" id="PS00350">
    <property type="entry name" value="MADS_BOX_1"/>
    <property type="match status" value="1"/>
</dbReference>
<keyword evidence="5" id="KW-0539">Nucleus</keyword>
<dbReference type="Pfam" id="PF00319">
    <property type="entry name" value="SRF-TF"/>
    <property type="match status" value="1"/>
</dbReference>
<feature type="region of interest" description="Disordered" evidence="6">
    <location>
        <begin position="195"/>
        <end position="227"/>
    </location>
</feature>
<feature type="compositionally biased region" description="Low complexity" evidence="6">
    <location>
        <begin position="393"/>
        <end position="410"/>
    </location>
</feature>
<protein>
    <recommendedName>
        <fullName evidence="7">MADS-box domain-containing protein</fullName>
    </recommendedName>
</protein>
<dbReference type="InterPro" id="IPR036879">
    <property type="entry name" value="TF_MADSbox_sf"/>
</dbReference>
<dbReference type="PRINTS" id="PR00404">
    <property type="entry name" value="MADSDOMAIN"/>
</dbReference>
<organism evidence="8 9">
    <name type="scientific">Macrostomum lignano</name>
    <dbReference type="NCBI Taxonomy" id="282301"/>
    <lineage>
        <taxon>Eukaryota</taxon>
        <taxon>Metazoa</taxon>
        <taxon>Spiralia</taxon>
        <taxon>Lophotrochozoa</taxon>
        <taxon>Platyhelminthes</taxon>
        <taxon>Rhabditophora</taxon>
        <taxon>Macrostomorpha</taxon>
        <taxon>Macrostomida</taxon>
        <taxon>Macrostomidae</taxon>
        <taxon>Macrostomum</taxon>
    </lineage>
</organism>
<dbReference type="InterPro" id="IPR002100">
    <property type="entry name" value="TF_MADSbox"/>
</dbReference>